<dbReference type="EMBL" id="BK015227">
    <property type="protein sequence ID" value="DAD96956.1"/>
    <property type="molecule type" value="Genomic_DNA"/>
</dbReference>
<sequence>MANITFKGLEEYELKLSKLGKDADRIAGKALYAGAAIMTDEIRRGIQSLPVVTGYGTEKNPLPGGVTAVQKRGLLDGLGIAKIQDNGAGFLNVKIGFDGYNQTKTEDYPQGQPNQLVARGVESGSSWKQAHPFVKPAIAKARKKVEKKMAEVIDEEIEKLME</sequence>
<dbReference type="InterPro" id="IPR010064">
    <property type="entry name" value="HK97-gp10_tail"/>
</dbReference>
<proteinExistence type="predicted"/>
<evidence type="ECO:0000313" key="1">
    <source>
        <dbReference type="EMBL" id="DAD96956.1"/>
    </source>
</evidence>
<accession>A0A8S5NRE2</accession>
<organism evidence="1">
    <name type="scientific">Myoviridae sp. ctr0w28</name>
    <dbReference type="NCBI Taxonomy" id="2826703"/>
    <lineage>
        <taxon>Viruses</taxon>
        <taxon>Duplodnaviria</taxon>
        <taxon>Heunggongvirae</taxon>
        <taxon>Uroviricota</taxon>
        <taxon>Caudoviricetes</taxon>
    </lineage>
</organism>
<name>A0A8S5NRE2_9CAUD</name>
<dbReference type="NCBIfam" id="TIGR01725">
    <property type="entry name" value="phge_HK97_gp10"/>
    <property type="match status" value="1"/>
</dbReference>
<protein>
    <recommendedName>
        <fullName evidence="2">HK97 gp10 family phage protein</fullName>
    </recommendedName>
</protein>
<evidence type="ECO:0008006" key="2">
    <source>
        <dbReference type="Google" id="ProtNLM"/>
    </source>
</evidence>
<reference evidence="1" key="1">
    <citation type="journal article" date="2021" name="Proc. Natl. Acad. Sci. U.S.A.">
        <title>A Catalog of Tens of Thousands of Viruses from Human Metagenomes Reveals Hidden Associations with Chronic Diseases.</title>
        <authorList>
            <person name="Tisza M.J."/>
            <person name="Buck C.B."/>
        </authorList>
    </citation>
    <scope>NUCLEOTIDE SEQUENCE</scope>
    <source>
        <strain evidence="1">Ctr0w28</strain>
    </source>
</reference>